<feature type="domain" description="C-type lectin" evidence="5">
    <location>
        <begin position="1317"/>
        <end position="1433"/>
    </location>
</feature>
<evidence type="ECO:0000259" key="5">
    <source>
        <dbReference type="PROSITE" id="PS50041"/>
    </source>
</evidence>
<feature type="signal peptide" evidence="4">
    <location>
        <begin position="1"/>
        <end position="21"/>
    </location>
</feature>
<dbReference type="InterPro" id="IPR001304">
    <property type="entry name" value="C-type_lectin-like"/>
</dbReference>
<dbReference type="Pfam" id="PF00059">
    <property type="entry name" value="Lectin_C"/>
    <property type="match status" value="7"/>
</dbReference>
<feature type="domain" description="C-type lectin" evidence="5">
    <location>
        <begin position="33"/>
        <end position="149"/>
    </location>
</feature>
<dbReference type="PROSITE" id="PS50041">
    <property type="entry name" value="C_TYPE_LECTIN_2"/>
    <property type="match status" value="10"/>
</dbReference>
<feature type="domain" description="C-type lectin" evidence="5">
    <location>
        <begin position="795"/>
        <end position="914"/>
    </location>
</feature>
<keyword evidence="1" id="KW-1015">Disulfide bond</keyword>
<feature type="region of interest" description="Disordered" evidence="2">
    <location>
        <begin position="2018"/>
        <end position="2089"/>
    </location>
</feature>
<feature type="domain" description="C-type lectin" evidence="5">
    <location>
        <begin position="326"/>
        <end position="452"/>
    </location>
</feature>
<keyword evidence="3" id="KW-1133">Transmembrane helix</keyword>
<feature type="domain" description="C-type lectin" evidence="5">
    <location>
        <begin position="645"/>
        <end position="765"/>
    </location>
</feature>
<organism evidence="6 7">
    <name type="scientific">Trichobilharzia regenti</name>
    <name type="common">Nasal bird schistosome</name>
    <dbReference type="NCBI Taxonomy" id="157069"/>
    <lineage>
        <taxon>Eukaryota</taxon>
        <taxon>Metazoa</taxon>
        <taxon>Spiralia</taxon>
        <taxon>Lophotrochozoa</taxon>
        <taxon>Platyhelminthes</taxon>
        <taxon>Trematoda</taxon>
        <taxon>Digenea</taxon>
        <taxon>Strigeidida</taxon>
        <taxon>Schistosomatoidea</taxon>
        <taxon>Schistosomatidae</taxon>
        <taxon>Trichobilharzia</taxon>
    </lineage>
</organism>
<evidence type="ECO:0000256" key="1">
    <source>
        <dbReference type="ARBA" id="ARBA00023157"/>
    </source>
</evidence>
<keyword evidence="3" id="KW-0812">Transmembrane</keyword>
<dbReference type="InterPro" id="IPR016187">
    <property type="entry name" value="CTDL_fold"/>
</dbReference>
<keyword evidence="6" id="KW-1185">Reference proteome</keyword>
<protein>
    <recommendedName>
        <fullName evidence="5">C-type lectin domain-containing protein</fullName>
    </recommendedName>
</protein>
<dbReference type="SMART" id="SM00034">
    <property type="entry name" value="CLECT"/>
    <property type="match status" value="11"/>
</dbReference>
<dbReference type="PROSITE" id="PS00615">
    <property type="entry name" value="C_TYPE_LECTIN_1"/>
    <property type="match status" value="2"/>
</dbReference>
<dbReference type="InterPro" id="IPR018378">
    <property type="entry name" value="C-type_lectin_CS"/>
</dbReference>
<evidence type="ECO:0000256" key="4">
    <source>
        <dbReference type="SAM" id="SignalP"/>
    </source>
</evidence>
<feature type="chain" id="PRO_5041679633" description="C-type lectin domain-containing protein" evidence="4">
    <location>
        <begin position="22"/>
        <end position="2130"/>
    </location>
</feature>
<proteinExistence type="predicted"/>
<dbReference type="Proteomes" id="UP000050795">
    <property type="component" value="Unassembled WGS sequence"/>
</dbReference>
<evidence type="ECO:0000256" key="2">
    <source>
        <dbReference type="SAM" id="MobiDB-lite"/>
    </source>
</evidence>
<feature type="domain" description="C-type lectin" evidence="5">
    <location>
        <begin position="481"/>
        <end position="615"/>
    </location>
</feature>
<name>A0AA85JFZ9_TRIRE</name>
<reference evidence="6" key="1">
    <citation type="submission" date="2022-06" db="EMBL/GenBank/DDBJ databases">
        <authorList>
            <person name="Berger JAMES D."/>
            <person name="Berger JAMES D."/>
        </authorList>
    </citation>
    <scope>NUCLEOTIDE SEQUENCE [LARGE SCALE GENOMIC DNA]</scope>
</reference>
<sequence>MLRCFHCSVLVAVFLLPFIESIRDKVKCDQSLGENACLHYFSHPKTFKEAQSECLNSGLSLLTVLTKKQQELLRDFQTDFKDPKNPVWIGLYIEESRLLWASGYPSVPQIFISNQPKLFEGCAVSNISSGDISTWEFIPCDTKLSFVCGHIPKISYRYPFTSPNSLYCPPGYKLFDKNCYLLNEDPTRRLTWEEANKWCGTLDPPASLATIASPMEQDALSVIIAHSPHPVWIGMFLSQDERKWVTGVAVNFTNWYPNQIHGSDKRLCTMMYQRPSHLGQWEEVDCSLQLNYVCQVAAKPKGLSSSTLHTSSILTQGACKSSYYEYNHRCYQLYLGENEKIGSCGVKLSPYSSDESAFMRLLLQTTPDLSIDRAWTGVSLVFDINSKSKWEYKTENNDVFYEAMVHNFYNWSYIKTLSSSPTQESRLCVSLNRDNAVMDVLNCSLKLPSICGYSLPGFKPTNILENDVSSLSTCPNQWIQFSNKCFSPIRSPALTWSSAELDCQNSTDVGPVGKAHLVSIHSPLEQTFISNLFSGFDIWIGLRLGQELTHERSQLWNKSSLYWADESSVNYLSFAPGEPSRHLSNGLIESCFISRGREHDWNDVSCLSRHLYLCQLSLKAPPSFKPTDSHIPAIGDKESCTTISNMRYCIRFISTVATFFKADYECRSYNMSLATISSEEHQKFVMNNLKQMLGGHRDISQVYIGLFTSQDNILWISGYGAVPVAYWQPKFHDVSKNCTYIDTKVDGLQTWGTTDCARPLPYLCSSILTPKDTLSTGEIYKNISFLNCPKEFTLISGSCFMVNTNANGVLDWEAANKACQRIHPGAHLASVLSNEQQDGLTVLMGGRSISAWIGLHSHRNVHKWITGSNVLFTNWKPTEPNTDGTSCTIMHSEADSIGKWSDEPCQKKFGYICETTAIHTEHKENVSQLLGILEQGACESGFYLHDNSCYSLISTQDLLRSPVNFRDDISGRCLLSTHFTGAQCFSRPEISGTIYCPVIATPHGELEASFMRILARTFSSSDSVWIGLKLNRTYSSSHLLSEDGSLHDTSSLMDFDGLFQYQGRQNQQFLYDCFTMPTHGGNLIRMKSCSSHLPAICTYTLKSKVSPVNVKHTADLPPCPTGWISFKDNCYWLPFPLVRLGWSEAERTCQSQGSLLPSESPILAHLASIHSSEEAQFLTSLSLSLSFWTGLKLYMSSDNPLSSTVSLAWSDKSPFDYSAFQSPASTIQQNGSTSPNLLSHLENLENCIAVSGEHNYWDIENCIEDKSFICQLPKTALLPSTVKMPTGDKVSVTTTSPSTPAGSVTCSNKLFPIASKIGPFCYSLVHGQAVDWSNAELSCRNMDPNAHLISIHSAFHLDEVTKILRQNSPQTERGTWIGLHESNFAYKWSDQSDVNYIPISADISKEKRHYLQDCFALFPDSNSSMNWKAVSCNTPSLGFLCRLSTHPSTPSQTTVHVQPSPIKCPSGFRFYRDRCFQLVSNRFTWSEANDHCQHILKSNRDFSGSLARIDNDFDQQFLASLLDNLDPDASAVWIGLYRNLSHDAHSYSWSDGVKPQFIKPILRDHQFPVYSHATRMELTKSINIKSMKLCTSMLRSTDPRLNGIWLQWSCDEPIYLSSICQAWPIHTNIYSNRKSLIPFKTESFYCPPNFHLGTTGLSSTNPMMTKASIKLSEPMCYRVLSNTVKADWESSNKACRNLSTPTYNVSLISIASVFEASFIRAWLNQPRELNGGDLPPNEAVWTALKVPSICPGCYANWTWETFDNETVRYTDWIKPPNGNPGGCYLFHPSPYDKTNSQLGSIQPSVSCGKHYFAVCQTLALLETSKASHSDGASLITRRQHQNARPDCFQPNILMSKFQHKISYETNMQHSVTSKPCLRWDLIDHNLTEVSLNSNLMRNHLLAAEMVQGGAYFSYAENYCSHVFDESTELTKFGCYVSIYPPVFENCTPIECLHPAHVPKTHVHLFNGIVLFIFITTFCVFIAFLYWRLGLRKCMNMRQRYQPFGRHRTSRKRMTTLYFGNPNNSTTGILSNDNHNNTTANNDDLPEDFLSSTPDKLSPAQKSDKPNFISLQTTGPRKLNDTDKSTTSSDKFTLSALSLSRTAASIGFMNPIYVPLNDGYVEDNYDPEPTS</sequence>
<evidence type="ECO:0000256" key="3">
    <source>
        <dbReference type="SAM" id="Phobius"/>
    </source>
</evidence>
<dbReference type="Gene3D" id="3.10.100.10">
    <property type="entry name" value="Mannose-Binding Protein A, subunit A"/>
    <property type="match status" value="10"/>
</dbReference>
<dbReference type="InterPro" id="IPR016186">
    <property type="entry name" value="C-type_lectin-like/link_sf"/>
</dbReference>
<keyword evidence="3" id="KW-0472">Membrane</keyword>
<feature type="domain" description="C-type lectin" evidence="5">
    <location>
        <begin position="1471"/>
        <end position="1612"/>
    </location>
</feature>
<feature type="transmembrane region" description="Helical" evidence="3">
    <location>
        <begin position="1964"/>
        <end position="1986"/>
    </location>
</feature>
<feature type="domain" description="C-type lectin" evidence="5">
    <location>
        <begin position="1126"/>
        <end position="1271"/>
    </location>
</feature>
<evidence type="ECO:0000313" key="6">
    <source>
        <dbReference type="Proteomes" id="UP000050795"/>
    </source>
</evidence>
<feature type="compositionally biased region" description="Low complexity" evidence="2">
    <location>
        <begin position="2031"/>
        <end position="2042"/>
    </location>
</feature>
<dbReference type="InterPro" id="IPR050111">
    <property type="entry name" value="C-type_lectin/snaclec_domain"/>
</dbReference>
<reference evidence="7" key="2">
    <citation type="submission" date="2023-11" db="UniProtKB">
        <authorList>
            <consortium name="WormBaseParasite"/>
        </authorList>
    </citation>
    <scope>IDENTIFICATION</scope>
</reference>
<keyword evidence="4" id="KW-0732">Signal</keyword>
<dbReference type="PANTHER" id="PTHR22803">
    <property type="entry name" value="MANNOSE, PHOSPHOLIPASE, LECTIN RECEPTOR RELATED"/>
    <property type="match status" value="1"/>
</dbReference>
<evidence type="ECO:0000313" key="7">
    <source>
        <dbReference type="WBParaSite" id="TREG1_19130.1"/>
    </source>
</evidence>
<feature type="domain" description="C-type lectin" evidence="5">
    <location>
        <begin position="175"/>
        <end position="295"/>
    </location>
</feature>
<dbReference type="WBParaSite" id="TREG1_19130.1">
    <property type="protein sequence ID" value="TREG1_19130.1"/>
    <property type="gene ID" value="TREG1_19130"/>
</dbReference>
<accession>A0AA85JFZ9</accession>
<dbReference type="CDD" id="cd00037">
    <property type="entry name" value="CLECT"/>
    <property type="match status" value="7"/>
</dbReference>
<feature type="compositionally biased region" description="Polar residues" evidence="2">
    <location>
        <begin position="2020"/>
        <end position="2030"/>
    </location>
</feature>
<feature type="domain" description="C-type lectin" evidence="5">
    <location>
        <begin position="1672"/>
        <end position="1816"/>
    </location>
</feature>
<dbReference type="SUPFAM" id="SSF56436">
    <property type="entry name" value="C-type lectin-like"/>
    <property type="match status" value="11"/>
</dbReference>